<organism evidence="2 3">
    <name type="scientific">Eleutherodactylus coqui</name>
    <name type="common">Puerto Rican coqui</name>
    <dbReference type="NCBI Taxonomy" id="57060"/>
    <lineage>
        <taxon>Eukaryota</taxon>
        <taxon>Metazoa</taxon>
        <taxon>Chordata</taxon>
        <taxon>Craniata</taxon>
        <taxon>Vertebrata</taxon>
        <taxon>Euteleostomi</taxon>
        <taxon>Amphibia</taxon>
        <taxon>Batrachia</taxon>
        <taxon>Anura</taxon>
        <taxon>Neobatrachia</taxon>
        <taxon>Hyloidea</taxon>
        <taxon>Eleutherodactylidae</taxon>
        <taxon>Eleutherodactylinae</taxon>
        <taxon>Eleutherodactylus</taxon>
        <taxon>Eleutherodactylus</taxon>
    </lineage>
</organism>
<proteinExistence type="predicted"/>
<feature type="region of interest" description="Disordered" evidence="1">
    <location>
        <begin position="38"/>
        <end position="68"/>
    </location>
</feature>
<name>A0A8J6B494_ELECQ</name>
<comment type="caution">
    <text evidence="2">The sequence shown here is derived from an EMBL/GenBank/DDBJ whole genome shotgun (WGS) entry which is preliminary data.</text>
</comment>
<dbReference type="AlphaFoldDB" id="A0A8J6B494"/>
<reference evidence="2" key="1">
    <citation type="thesis" date="2020" institute="ProQuest LLC" country="789 East Eisenhower Parkway, Ann Arbor, MI, USA">
        <title>Comparative Genomics and Chromosome Evolution.</title>
        <authorList>
            <person name="Mudd A.B."/>
        </authorList>
    </citation>
    <scope>NUCLEOTIDE SEQUENCE</scope>
    <source>
        <strain evidence="2">HN-11 Male</strain>
        <tissue evidence="2">Kidney and liver</tissue>
    </source>
</reference>
<sequence>MVTLSPTQCTHHFGTCRTEMCGVTALVTDLRLPLVKGQDPISSQESRGGNVGNRVSGPPQFHQESPGSRPDAVLVTVLCGVALHFPVTRYPGHDVNERQ</sequence>
<dbReference type="EMBL" id="WNTK01069274">
    <property type="protein sequence ID" value="KAG9460441.1"/>
    <property type="molecule type" value="Genomic_DNA"/>
</dbReference>
<protein>
    <submittedName>
        <fullName evidence="2">Uncharacterized protein</fullName>
    </submittedName>
</protein>
<evidence type="ECO:0000313" key="3">
    <source>
        <dbReference type="Proteomes" id="UP000770717"/>
    </source>
</evidence>
<evidence type="ECO:0000256" key="1">
    <source>
        <dbReference type="SAM" id="MobiDB-lite"/>
    </source>
</evidence>
<gene>
    <name evidence="2" type="ORF">GDO78_021789</name>
</gene>
<evidence type="ECO:0000313" key="2">
    <source>
        <dbReference type="EMBL" id="KAG9460441.1"/>
    </source>
</evidence>
<keyword evidence="3" id="KW-1185">Reference proteome</keyword>
<dbReference type="Proteomes" id="UP000770717">
    <property type="component" value="Unassembled WGS sequence"/>
</dbReference>
<accession>A0A8J6B494</accession>